<reference evidence="8 9" key="1">
    <citation type="submission" date="2018-05" db="EMBL/GenBank/DDBJ databases">
        <title>Marinilabilia rubrum sp. nov., isolated from saltern sediment.</title>
        <authorList>
            <person name="Zhang R."/>
        </authorList>
    </citation>
    <scope>NUCLEOTIDE SEQUENCE [LARGE SCALE GENOMIC DNA]</scope>
    <source>
        <strain evidence="8 9">WTE16</strain>
    </source>
</reference>
<dbReference type="InterPro" id="IPR004358">
    <property type="entry name" value="Sig_transdc_His_kin-like_C"/>
</dbReference>
<evidence type="ECO:0000256" key="4">
    <source>
        <dbReference type="ARBA" id="ARBA00022679"/>
    </source>
</evidence>
<dbReference type="InterPro" id="IPR041664">
    <property type="entry name" value="AAA_16"/>
</dbReference>
<dbReference type="PRINTS" id="PR00344">
    <property type="entry name" value="BCTRLSENSOR"/>
</dbReference>
<sequence length="1313" mass="150040">MEQPAIPLKLYGRQKEIKTLLESFEQLSAGLGQILLIPGHSGVGKTALVQELKGPVSLRNGFFVSGKFEQYQQNIPFFPFRQAIADLCNKLQSGSATENERIKTEILDALGDLGQVLIDFFPEFESLIGPQPALTTVSPQEARHRFADVFQKFLKVICRPEHPLVLFIDDWQWADVASCGLIRQLQIGTSLRYFLIIASYRDNEIDKGHQLFSALNELKSRNVIIEKLPVYNITRKDVQTLIKDSFLPEVINAGALSELVHSVTKGNPFFVRSFINYFHESGNIWFNPRKNIWAWNIEKSVSKSLPTNAVDLFAIKLRKLPANHQNLYFLAACLGNTFDLNVLSIISGYTPEQCQEYFLSNEGEMLVFRLDEDSSREDASFLKGPILFKFIHDKVQQAAFTLVSGGKLPSIKLKIGRLLIDKLGYQQLDERLFEIMDAFNQAIHLITHEEEKEKVVRYNLAASKKAYTATAYKSALNFCRAIDPFFEDESFKTRQWQKNHRLMVDLYKQRANCEFLEGDRNNAVEMLMEAVANAETAIEKAGILNILIIHYTLMARYPEAIKWGKQALDALGISLPSDNYEKVRNKEIAIVREAIGGRTVESLSHLPIMDNPEMLTASGILITMGPPCYRSHQKLWSVIVPKVVNLTLRYGNIPQVGYSHTAFGGLVAWVDNDFKTTKAFSELAVKLMSETFQSPSDQSIFYLMQGSSITHWFKHLKYSCSDYKDAYEAGLRSGNLQYAAYAFGHNMYCRFFQGTELSTLMQETIHSLEFSKARLNHWAIDLLEGGMKIFEFLSSEKTNGSSIQIEDTVYLKKVEEHRNIQVKCIYNILKIYSLYILGNHKEALRIIEETEDILYTVGTQGLLPWPEFESLRVLVNFSNYQEFNPNKQQTIIRQLKKSINLLKLWAQNSPENYEHKYQLALAEMAKIEGNTNTAAECFDKALKGATKEGFINWEGIINEKYFQFWQELNNEMLAKYYWKEAYSGFSRWGARAKVVVMEHTYRKSMERRLGMKSLSEDIRSNLINNQIKELRDYALQKQDRFLRNKAEDHVGELAHATKRLRIEIAERKKAQEEIKKKNEELQLLNATKDKFFSIIAHDLKSPFNAILGFSDLLRQKAVEKDYETIKKYSSVINSSANQAMNLLINLMDWARSQTGRMSFNPEKIDLIELLEELKKLFNIPLEQKSITLEINLENNNLIYADKAMINTILRNLLSNAIKFTENEGTIKVYSQKNGNGSELTISDSGVGIPQEKLKTLFRIEENKSTPGTNNEKGTGLGLILSKELVEKHGGKIWAESNEGRGSDFQFTIPDSPA</sequence>
<dbReference type="InterPro" id="IPR036890">
    <property type="entry name" value="HATPase_C_sf"/>
</dbReference>
<dbReference type="PANTHER" id="PTHR43642">
    <property type="entry name" value="HYBRID SIGNAL TRANSDUCTION HISTIDINE KINASE G"/>
    <property type="match status" value="1"/>
</dbReference>
<evidence type="ECO:0000313" key="9">
    <source>
        <dbReference type="Proteomes" id="UP000244956"/>
    </source>
</evidence>
<dbReference type="FunFam" id="3.30.565.10:FF:000006">
    <property type="entry name" value="Sensor histidine kinase WalK"/>
    <property type="match status" value="1"/>
</dbReference>
<dbReference type="OrthoDB" id="9813021at2"/>
<dbReference type="Gene3D" id="3.40.50.300">
    <property type="entry name" value="P-loop containing nucleotide triphosphate hydrolases"/>
    <property type="match status" value="1"/>
</dbReference>
<evidence type="ECO:0000313" key="8">
    <source>
        <dbReference type="EMBL" id="PWD99456.1"/>
    </source>
</evidence>
<name>A0A2U2B8T9_9BACT</name>
<evidence type="ECO:0000256" key="3">
    <source>
        <dbReference type="ARBA" id="ARBA00022553"/>
    </source>
</evidence>
<organism evidence="8 9">
    <name type="scientific">Marinilabilia rubra</name>
    <dbReference type="NCBI Taxonomy" id="2162893"/>
    <lineage>
        <taxon>Bacteria</taxon>
        <taxon>Pseudomonadati</taxon>
        <taxon>Bacteroidota</taxon>
        <taxon>Bacteroidia</taxon>
        <taxon>Marinilabiliales</taxon>
        <taxon>Marinilabiliaceae</taxon>
        <taxon>Marinilabilia</taxon>
    </lineage>
</organism>
<dbReference type="InterPro" id="IPR003594">
    <property type="entry name" value="HATPase_dom"/>
</dbReference>
<dbReference type="RefSeq" id="WP_109264440.1">
    <property type="nucleotide sequence ID" value="NZ_QEWP01000007.1"/>
</dbReference>
<evidence type="ECO:0000256" key="6">
    <source>
        <dbReference type="SAM" id="Coils"/>
    </source>
</evidence>
<evidence type="ECO:0000259" key="7">
    <source>
        <dbReference type="PROSITE" id="PS50109"/>
    </source>
</evidence>
<dbReference type="InterPro" id="IPR036097">
    <property type="entry name" value="HisK_dim/P_sf"/>
</dbReference>
<keyword evidence="4" id="KW-0808">Transferase</keyword>
<dbReference type="Pfam" id="PF02518">
    <property type="entry name" value="HATPase_c"/>
    <property type="match status" value="1"/>
</dbReference>
<dbReference type="SMART" id="SM00387">
    <property type="entry name" value="HATPase_c"/>
    <property type="match status" value="1"/>
</dbReference>
<proteinExistence type="predicted"/>
<evidence type="ECO:0000256" key="1">
    <source>
        <dbReference type="ARBA" id="ARBA00000085"/>
    </source>
</evidence>
<dbReference type="EMBL" id="QEWP01000007">
    <property type="protein sequence ID" value="PWD99456.1"/>
    <property type="molecule type" value="Genomic_DNA"/>
</dbReference>
<comment type="catalytic activity">
    <reaction evidence="1">
        <text>ATP + protein L-histidine = ADP + protein N-phospho-L-histidine.</text>
        <dbReference type="EC" id="2.7.13.3"/>
    </reaction>
</comment>
<dbReference type="Gene3D" id="1.10.287.130">
    <property type="match status" value="1"/>
</dbReference>
<dbReference type="SUPFAM" id="SSF55874">
    <property type="entry name" value="ATPase domain of HSP90 chaperone/DNA topoisomerase II/histidine kinase"/>
    <property type="match status" value="1"/>
</dbReference>
<dbReference type="Pfam" id="PF00512">
    <property type="entry name" value="HisKA"/>
    <property type="match status" value="1"/>
</dbReference>
<dbReference type="SUPFAM" id="SSF47384">
    <property type="entry name" value="Homodimeric domain of signal transducing histidine kinase"/>
    <property type="match status" value="1"/>
</dbReference>
<dbReference type="EC" id="2.7.13.3" evidence="2"/>
<dbReference type="Pfam" id="PF13191">
    <property type="entry name" value="AAA_16"/>
    <property type="match status" value="1"/>
</dbReference>
<feature type="domain" description="Histidine kinase" evidence="7">
    <location>
        <begin position="1094"/>
        <end position="1312"/>
    </location>
</feature>
<dbReference type="PROSITE" id="PS50109">
    <property type="entry name" value="HIS_KIN"/>
    <property type="match status" value="1"/>
</dbReference>
<accession>A0A2U2B8T9</accession>
<protein>
    <recommendedName>
        <fullName evidence="2">histidine kinase</fullName>
        <ecNumber evidence="2">2.7.13.3</ecNumber>
    </recommendedName>
</protein>
<dbReference type="InterPro" id="IPR053159">
    <property type="entry name" value="Hybrid_Histidine_Kinase"/>
</dbReference>
<dbReference type="InterPro" id="IPR003661">
    <property type="entry name" value="HisK_dim/P_dom"/>
</dbReference>
<dbReference type="Gene3D" id="3.30.565.10">
    <property type="entry name" value="Histidine kinase-like ATPase, C-terminal domain"/>
    <property type="match status" value="1"/>
</dbReference>
<dbReference type="CDD" id="cd00082">
    <property type="entry name" value="HisKA"/>
    <property type="match status" value="1"/>
</dbReference>
<gene>
    <name evidence="8" type="ORF">DDZ16_10640</name>
</gene>
<dbReference type="InterPro" id="IPR027417">
    <property type="entry name" value="P-loop_NTPase"/>
</dbReference>
<feature type="coiled-coil region" evidence="6">
    <location>
        <begin position="1053"/>
        <end position="1089"/>
    </location>
</feature>
<comment type="caution">
    <text evidence="8">The sequence shown here is derived from an EMBL/GenBank/DDBJ whole genome shotgun (WGS) entry which is preliminary data.</text>
</comment>
<dbReference type="GO" id="GO:0000155">
    <property type="term" value="F:phosphorelay sensor kinase activity"/>
    <property type="evidence" value="ECO:0007669"/>
    <property type="project" value="InterPro"/>
</dbReference>
<dbReference type="PANTHER" id="PTHR43642:SF1">
    <property type="entry name" value="HYBRID SIGNAL TRANSDUCTION HISTIDINE KINASE G"/>
    <property type="match status" value="1"/>
</dbReference>
<evidence type="ECO:0000256" key="2">
    <source>
        <dbReference type="ARBA" id="ARBA00012438"/>
    </source>
</evidence>
<keyword evidence="3" id="KW-0597">Phosphoprotein</keyword>
<dbReference type="SUPFAM" id="SSF52540">
    <property type="entry name" value="P-loop containing nucleoside triphosphate hydrolases"/>
    <property type="match status" value="1"/>
</dbReference>
<dbReference type="InterPro" id="IPR005467">
    <property type="entry name" value="His_kinase_dom"/>
</dbReference>
<evidence type="ECO:0000256" key="5">
    <source>
        <dbReference type="ARBA" id="ARBA00022777"/>
    </source>
</evidence>
<keyword evidence="9" id="KW-1185">Reference proteome</keyword>
<keyword evidence="5" id="KW-0418">Kinase</keyword>
<dbReference type="Proteomes" id="UP000244956">
    <property type="component" value="Unassembled WGS sequence"/>
</dbReference>
<keyword evidence="6" id="KW-0175">Coiled coil</keyword>
<dbReference type="SMART" id="SM00388">
    <property type="entry name" value="HisKA"/>
    <property type="match status" value="1"/>
</dbReference>